<evidence type="ECO:0000313" key="5">
    <source>
        <dbReference type="Proteomes" id="UP000586722"/>
    </source>
</evidence>
<reference evidence="5" key="1">
    <citation type="submission" date="2020-01" db="EMBL/GenBank/DDBJ databases">
        <authorList>
            <person name="Fang Y."/>
            <person name="Sun R."/>
            <person name="Nie L."/>
            <person name="He J."/>
            <person name="Hao L."/>
            <person name="Wang L."/>
            <person name="Su S."/>
            <person name="Lv E."/>
            <person name="Zhang Z."/>
            <person name="Xie R."/>
            <person name="Liu H."/>
        </authorList>
    </citation>
    <scope>NUCLEOTIDE SEQUENCE [LARGE SCALE GENOMIC DNA]</scope>
    <source>
        <strain evidence="5">XCT-53</strain>
    </source>
</reference>
<dbReference type="RefSeq" id="WP_161707511.1">
    <property type="nucleotide sequence ID" value="NZ_JAABLQ010000001.1"/>
</dbReference>
<dbReference type="InterPro" id="IPR009084">
    <property type="entry name" value="B_transpositn_C"/>
</dbReference>
<dbReference type="EMBL" id="JAABLQ010000001">
    <property type="protein sequence ID" value="NBN76782.1"/>
    <property type="molecule type" value="Genomic_DNA"/>
</dbReference>
<dbReference type="GO" id="GO:0006313">
    <property type="term" value="P:DNA transposition"/>
    <property type="evidence" value="ECO:0007669"/>
    <property type="project" value="InterPro"/>
</dbReference>
<sequence>MNEAVSTSGSNSNWDRPTKRPAMIAGRTADDIETWEGLVERVREVAQARGWNKTEVGRRAEFTSSAFSQWYSGSYMGRLDRQNEQIRRWLEAVENQQELVSAIPTGPGFLRLRTASEIINTLQWAQICPDLVVITAASGLGKTAACRYYQAVTPHVHMVTISPHTKTVHGMLVALVGALGVTQHNPARYVEAIGQRLEAQGGHTLLIVDEAQNLVDDAINQLRHFVDINRCGIALVGNEEIYARFTRRADGPSYAQLKRRIGKRLKRNKPYAEDLTAYIAAWGVTDPDAVRFLTGVGMKGGALGQIDKTMKLASMLSMSEGAEQVTATHIRDAWSNRDVEDMA</sequence>
<proteinExistence type="predicted"/>
<gene>
    <name evidence="4" type="ORF">GWI72_00705</name>
</gene>
<dbReference type="PANTHER" id="PTHR35894:SF5">
    <property type="entry name" value="MU-LIKE PROPHAGE FLUMU DNA TRANSPOSITION PROTEIN B"/>
    <property type="match status" value="1"/>
</dbReference>
<protein>
    <submittedName>
        <fullName evidence="4">AAA family ATPase</fullName>
    </submittedName>
</protein>
<feature type="domain" description="B transposition protein C-terminal" evidence="2">
    <location>
        <begin position="260"/>
        <end position="335"/>
    </location>
</feature>
<dbReference type="Proteomes" id="UP000586722">
    <property type="component" value="Unassembled WGS sequence"/>
</dbReference>
<dbReference type="SUPFAM" id="SSF52540">
    <property type="entry name" value="P-loop containing nucleoside triphosphate hydrolases"/>
    <property type="match status" value="1"/>
</dbReference>
<dbReference type="InterPro" id="IPR027417">
    <property type="entry name" value="P-loop_NTPase"/>
</dbReference>
<evidence type="ECO:0000256" key="1">
    <source>
        <dbReference type="SAM" id="MobiDB-lite"/>
    </source>
</evidence>
<feature type="domain" description="ORC1/DEAH AAA+ ATPase" evidence="3">
    <location>
        <begin position="131"/>
        <end position="244"/>
    </location>
</feature>
<dbReference type="InterPro" id="IPR036733">
    <property type="entry name" value="B_transposit_C_sf"/>
</dbReference>
<evidence type="ECO:0000259" key="2">
    <source>
        <dbReference type="Pfam" id="PF09077"/>
    </source>
</evidence>
<accession>A0A7X5J7I7</accession>
<keyword evidence="5" id="KW-1185">Reference proteome</keyword>
<feature type="region of interest" description="Disordered" evidence="1">
    <location>
        <begin position="1"/>
        <end position="22"/>
    </location>
</feature>
<organism evidence="4 5">
    <name type="scientific">Pannonibacter tanglangensis</name>
    <dbReference type="NCBI Taxonomy" id="2750084"/>
    <lineage>
        <taxon>Bacteria</taxon>
        <taxon>Pseudomonadati</taxon>
        <taxon>Pseudomonadota</taxon>
        <taxon>Alphaproteobacteria</taxon>
        <taxon>Hyphomicrobiales</taxon>
        <taxon>Stappiaceae</taxon>
        <taxon>Pannonibacter</taxon>
    </lineage>
</organism>
<dbReference type="Pfam" id="PF13401">
    <property type="entry name" value="AAA_22"/>
    <property type="match status" value="1"/>
</dbReference>
<evidence type="ECO:0000313" key="4">
    <source>
        <dbReference type="EMBL" id="NBN76782.1"/>
    </source>
</evidence>
<dbReference type="InterPro" id="IPR010982">
    <property type="entry name" value="Lambda_DNA-bd_dom_sf"/>
</dbReference>
<feature type="compositionally biased region" description="Polar residues" evidence="1">
    <location>
        <begin position="1"/>
        <end position="15"/>
    </location>
</feature>
<dbReference type="InterPro" id="IPR049945">
    <property type="entry name" value="AAA_22"/>
</dbReference>
<dbReference type="Gene3D" id="3.40.50.300">
    <property type="entry name" value="P-loop containing nucleotide triphosphate hydrolases"/>
    <property type="match status" value="1"/>
</dbReference>
<dbReference type="Pfam" id="PF09077">
    <property type="entry name" value="Phage-MuB_C"/>
    <property type="match status" value="1"/>
</dbReference>
<dbReference type="AlphaFoldDB" id="A0A7X5J7I7"/>
<evidence type="ECO:0000259" key="3">
    <source>
        <dbReference type="Pfam" id="PF13401"/>
    </source>
</evidence>
<dbReference type="Gene3D" id="1.10.1180.10">
    <property type="entry name" value="B transposition protein, C-terminal domain"/>
    <property type="match status" value="1"/>
</dbReference>
<dbReference type="PANTHER" id="PTHR35894">
    <property type="entry name" value="GENERAL SECRETION PATHWAY PROTEIN A-RELATED"/>
    <property type="match status" value="1"/>
</dbReference>
<comment type="caution">
    <text evidence="4">The sequence shown here is derived from an EMBL/GenBank/DDBJ whole genome shotgun (WGS) entry which is preliminary data.</text>
</comment>
<dbReference type="Gene3D" id="1.10.260.40">
    <property type="entry name" value="lambda repressor-like DNA-binding domains"/>
    <property type="match status" value="1"/>
</dbReference>
<name>A0A7X5J7I7_9HYPH</name>
<dbReference type="GO" id="GO:0016887">
    <property type="term" value="F:ATP hydrolysis activity"/>
    <property type="evidence" value="ECO:0007669"/>
    <property type="project" value="InterPro"/>
</dbReference>
<dbReference type="GO" id="GO:0003677">
    <property type="term" value="F:DNA binding"/>
    <property type="evidence" value="ECO:0007669"/>
    <property type="project" value="InterPro"/>
</dbReference>
<dbReference type="InterPro" id="IPR052026">
    <property type="entry name" value="ExeA_AAA_ATPase_DNA-bind"/>
</dbReference>